<dbReference type="PROSITE" id="PS50089">
    <property type="entry name" value="ZF_RING_2"/>
    <property type="match status" value="1"/>
</dbReference>
<keyword evidence="2 4" id="KW-0863">Zinc-finger</keyword>
<evidence type="ECO:0000256" key="4">
    <source>
        <dbReference type="PROSITE-ProRule" id="PRU00175"/>
    </source>
</evidence>
<dbReference type="PANTHER" id="PTHR46016:SF1">
    <property type="entry name" value="RING-TYPE DOMAIN-CONTAINING PROTEIN"/>
    <property type="match status" value="1"/>
</dbReference>
<gene>
    <name evidence="7" type="ORF">D915_008585</name>
</gene>
<accession>A0A4E0QYV6</accession>
<evidence type="ECO:0000256" key="2">
    <source>
        <dbReference type="ARBA" id="ARBA00022771"/>
    </source>
</evidence>
<dbReference type="SUPFAM" id="SSF57850">
    <property type="entry name" value="RING/U-box"/>
    <property type="match status" value="1"/>
</dbReference>
<dbReference type="GO" id="GO:0006511">
    <property type="term" value="P:ubiquitin-dependent protein catabolic process"/>
    <property type="evidence" value="ECO:0007669"/>
    <property type="project" value="TreeGrafter"/>
</dbReference>
<feature type="transmembrane region" description="Helical" evidence="5">
    <location>
        <begin position="256"/>
        <end position="278"/>
    </location>
</feature>
<evidence type="ECO:0000256" key="1">
    <source>
        <dbReference type="ARBA" id="ARBA00022723"/>
    </source>
</evidence>
<dbReference type="GO" id="GO:0008270">
    <property type="term" value="F:zinc ion binding"/>
    <property type="evidence" value="ECO:0007669"/>
    <property type="project" value="UniProtKB-KW"/>
</dbReference>
<dbReference type="Pfam" id="PF13923">
    <property type="entry name" value="zf-C3HC4_2"/>
    <property type="match status" value="1"/>
</dbReference>
<keyword evidence="8" id="KW-1185">Reference proteome</keyword>
<evidence type="ECO:0000313" key="8">
    <source>
        <dbReference type="Proteomes" id="UP000230066"/>
    </source>
</evidence>
<dbReference type="Gene3D" id="3.30.40.10">
    <property type="entry name" value="Zinc/RING finger domain, C3HC4 (zinc finger)"/>
    <property type="match status" value="1"/>
</dbReference>
<dbReference type="SMART" id="SM00184">
    <property type="entry name" value="RING"/>
    <property type="match status" value="1"/>
</dbReference>
<dbReference type="AlphaFoldDB" id="A0A4E0QYV6"/>
<evidence type="ECO:0000256" key="3">
    <source>
        <dbReference type="ARBA" id="ARBA00022833"/>
    </source>
</evidence>
<evidence type="ECO:0000259" key="6">
    <source>
        <dbReference type="PROSITE" id="PS50089"/>
    </source>
</evidence>
<comment type="caution">
    <text evidence="7">The sequence shown here is derived from an EMBL/GenBank/DDBJ whole genome shotgun (WGS) entry which is preliminary data.</text>
</comment>
<dbReference type="InterPro" id="IPR001841">
    <property type="entry name" value="Znf_RING"/>
</dbReference>
<keyword evidence="5" id="KW-0812">Transmembrane</keyword>
<dbReference type="InterPro" id="IPR017907">
    <property type="entry name" value="Znf_RING_CS"/>
</dbReference>
<organism evidence="7 8">
    <name type="scientific">Fasciola hepatica</name>
    <name type="common">Liver fluke</name>
    <dbReference type="NCBI Taxonomy" id="6192"/>
    <lineage>
        <taxon>Eukaryota</taxon>
        <taxon>Metazoa</taxon>
        <taxon>Spiralia</taxon>
        <taxon>Lophotrochozoa</taxon>
        <taxon>Platyhelminthes</taxon>
        <taxon>Trematoda</taxon>
        <taxon>Digenea</taxon>
        <taxon>Plagiorchiida</taxon>
        <taxon>Echinostomata</taxon>
        <taxon>Echinostomatoidea</taxon>
        <taxon>Fasciolidae</taxon>
        <taxon>Fasciola</taxon>
    </lineage>
</organism>
<dbReference type="PANTHER" id="PTHR46016">
    <property type="entry name" value="ZINC FINGER, RING/FYVE/PHD-TYPE"/>
    <property type="match status" value="1"/>
</dbReference>
<dbReference type="InterPro" id="IPR051438">
    <property type="entry name" value="RNF_E3_ubiq-protein_ligase"/>
</dbReference>
<dbReference type="GO" id="GO:0061630">
    <property type="term" value="F:ubiquitin protein ligase activity"/>
    <property type="evidence" value="ECO:0007669"/>
    <property type="project" value="TreeGrafter"/>
</dbReference>
<keyword evidence="5" id="KW-0472">Membrane</keyword>
<keyword evidence="5" id="KW-1133">Transmembrane helix</keyword>
<dbReference type="GO" id="GO:0000209">
    <property type="term" value="P:protein polyubiquitination"/>
    <property type="evidence" value="ECO:0007669"/>
    <property type="project" value="TreeGrafter"/>
</dbReference>
<proteinExistence type="predicted"/>
<dbReference type="EMBL" id="JXXN02004340">
    <property type="protein sequence ID" value="THD20669.1"/>
    <property type="molecule type" value="Genomic_DNA"/>
</dbReference>
<dbReference type="Proteomes" id="UP000230066">
    <property type="component" value="Unassembled WGS sequence"/>
</dbReference>
<name>A0A4E0QYV6_FASHE</name>
<dbReference type="PROSITE" id="PS00518">
    <property type="entry name" value="ZF_RING_1"/>
    <property type="match status" value="1"/>
</dbReference>
<feature type="domain" description="RING-type" evidence="6">
    <location>
        <begin position="76"/>
        <end position="124"/>
    </location>
</feature>
<dbReference type="InterPro" id="IPR013083">
    <property type="entry name" value="Znf_RING/FYVE/PHD"/>
</dbReference>
<keyword evidence="1" id="KW-0479">Metal-binding</keyword>
<reference evidence="7" key="1">
    <citation type="submission" date="2019-03" db="EMBL/GenBank/DDBJ databases">
        <title>Improved annotation for the trematode Fasciola hepatica.</title>
        <authorList>
            <person name="Choi Y.-J."/>
            <person name="Martin J."/>
            <person name="Mitreva M."/>
        </authorList>
    </citation>
    <scope>NUCLEOTIDE SEQUENCE [LARGE SCALE GENOMIC DNA]</scope>
</reference>
<evidence type="ECO:0000256" key="5">
    <source>
        <dbReference type="SAM" id="Phobius"/>
    </source>
</evidence>
<protein>
    <recommendedName>
        <fullName evidence="6">RING-type domain-containing protein</fullName>
    </recommendedName>
</protein>
<keyword evidence="3" id="KW-0862">Zinc</keyword>
<evidence type="ECO:0000313" key="7">
    <source>
        <dbReference type="EMBL" id="THD20669.1"/>
    </source>
</evidence>
<sequence length="279" mass="31957">MVTVTENSFIFRLDFLPESVLSMDWRNSVENVREFFHRVFRRTPVERVSHRGPQTLNHQDPFWGFTCPEQDADMTCPICLDIYHDPVRIRSLVTGIYACSHVFCRSCASQHITKYAHRECPVCRQLWDPPLAAVDFSEVRQMVEKISVLCKLCGQIIPYHQREAHRSRCPDDLVTNPRMVHCDRCSEDFPTLYHRKLHEESCARTTLASCRCCNRSMPASDLFEHERNCEDFSTGSEININANGPGSANELIKQSLLMFGVLALGVVSVGLCLFLATVR</sequence>